<dbReference type="EC" id="3.4.-.-" evidence="8"/>
<keyword evidence="11" id="KW-1185">Reference proteome</keyword>
<feature type="region of interest" description="Disordered" evidence="9">
    <location>
        <begin position="211"/>
        <end position="230"/>
    </location>
</feature>
<reference evidence="10 11" key="1">
    <citation type="submission" date="2016-10" db="EMBL/GenBank/DDBJ databases">
        <authorList>
            <person name="de Groot N.N."/>
        </authorList>
    </citation>
    <scope>NUCLEOTIDE SEQUENCE [LARGE SCALE GENOMIC DNA]</scope>
    <source>
        <strain evidence="10 11">CGMCC 1.9157</strain>
    </source>
</reference>
<protein>
    <recommendedName>
        <fullName evidence="8">Abasic site processing protein</fullName>
        <ecNumber evidence="8">3.4.-.-</ecNumber>
    </recommendedName>
</protein>
<dbReference type="GO" id="GO:0008233">
    <property type="term" value="F:peptidase activity"/>
    <property type="evidence" value="ECO:0007669"/>
    <property type="project" value="UniProtKB-KW"/>
</dbReference>
<evidence type="ECO:0000256" key="6">
    <source>
        <dbReference type="ARBA" id="ARBA00023125"/>
    </source>
</evidence>
<keyword evidence="5" id="KW-0190">Covalent protein-DNA linkage</keyword>
<dbReference type="InterPro" id="IPR036590">
    <property type="entry name" value="SRAP-like"/>
</dbReference>
<evidence type="ECO:0000256" key="3">
    <source>
        <dbReference type="ARBA" id="ARBA00022763"/>
    </source>
</evidence>
<evidence type="ECO:0000313" key="11">
    <source>
        <dbReference type="Proteomes" id="UP000199236"/>
    </source>
</evidence>
<dbReference type="GO" id="GO:0016829">
    <property type="term" value="F:lyase activity"/>
    <property type="evidence" value="ECO:0007669"/>
    <property type="project" value="UniProtKB-KW"/>
</dbReference>
<evidence type="ECO:0000256" key="1">
    <source>
        <dbReference type="ARBA" id="ARBA00008136"/>
    </source>
</evidence>
<dbReference type="STRING" id="655353.SAMN04488056_103329"/>
<evidence type="ECO:0000256" key="7">
    <source>
        <dbReference type="ARBA" id="ARBA00023239"/>
    </source>
</evidence>
<keyword evidence="6" id="KW-0238">DNA-binding</keyword>
<dbReference type="GO" id="GO:0006508">
    <property type="term" value="P:proteolysis"/>
    <property type="evidence" value="ECO:0007669"/>
    <property type="project" value="UniProtKB-KW"/>
</dbReference>
<dbReference type="Pfam" id="PF02586">
    <property type="entry name" value="SRAP"/>
    <property type="match status" value="1"/>
</dbReference>
<comment type="similarity">
    <text evidence="1 8">Belongs to the SOS response-associated peptidase family.</text>
</comment>
<evidence type="ECO:0000256" key="4">
    <source>
        <dbReference type="ARBA" id="ARBA00022801"/>
    </source>
</evidence>
<keyword evidence="2 8" id="KW-0645">Protease</keyword>
<evidence type="ECO:0000256" key="5">
    <source>
        <dbReference type="ARBA" id="ARBA00023124"/>
    </source>
</evidence>
<keyword evidence="7" id="KW-0456">Lyase</keyword>
<sequence>MCGRFILQGSWADIHEMYNLIRPEDRQRNVPARYNIAPTQSVLYVGEPNGERRLMEGRWWLVPHWAKELQNRYPMFNARSEEAHNKPSFRDAYKTGRCLIPADGYYEWTTSKADGKKDPHLLHLPDFEPFAFAGLSAYNPFLDLYSCTILTAPAVDEIRAIHPRMPVILKPSVFDAWLSAGTSVDEASSLLSEHRDSELISYQVDRAVGSSRASGSQLMEPADTHPKTLF</sequence>
<dbReference type="OrthoDB" id="9782620at2"/>
<dbReference type="RefSeq" id="WP_090071028.1">
    <property type="nucleotide sequence ID" value="NZ_FOVR01000003.1"/>
</dbReference>
<gene>
    <name evidence="10" type="ORF">SAMN04488056_103329</name>
</gene>
<dbReference type="EMBL" id="FOVR01000003">
    <property type="protein sequence ID" value="SFO14547.1"/>
    <property type="molecule type" value="Genomic_DNA"/>
</dbReference>
<dbReference type="SUPFAM" id="SSF143081">
    <property type="entry name" value="BB1717-like"/>
    <property type="match status" value="1"/>
</dbReference>
<keyword evidence="3" id="KW-0227">DNA damage</keyword>
<dbReference type="AlphaFoldDB" id="A0A1I5ESW2"/>
<evidence type="ECO:0000256" key="2">
    <source>
        <dbReference type="ARBA" id="ARBA00022670"/>
    </source>
</evidence>
<dbReference type="Proteomes" id="UP000199236">
    <property type="component" value="Unassembled WGS sequence"/>
</dbReference>
<evidence type="ECO:0000313" key="10">
    <source>
        <dbReference type="EMBL" id="SFO14547.1"/>
    </source>
</evidence>
<evidence type="ECO:0000256" key="8">
    <source>
        <dbReference type="RuleBase" id="RU364100"/>
    </source>
</evidence>
<proteinExistence type="inferred from homology"/>
<accession>A0A1I5ESW2</accession>
<dbReference type="InterPro" id="IPR003738">
    <property type="entry name" value="SRAP"/>
</dbReference>
<evidence type="ECO:0000256" key="9">
    <source>
        <dbReference type="SAM" id="MobiDB-lite"/>
    </source>
</evidence>
<dbReference type="PANTHER" id="PTHR13604:SF0">
    <property type="entry name" value="ABASIC SITE PROCESSING PROTEIN HMCES"/>
    <property type="match status" value="1"/>
</dbReference>
<keyword evidence="4 8" id="KW-0378">Hydrolase</keyword>
<dbReference type="PANTHER" id="PTHR13604">
    <property type="entry name" value="DC12-RELATED"/>
    <property type="match status" value="1"/>
</dbReference>
<dbReference type="Gene3D" id="3.90.1680.10">
    <property type="entry name" value="SOS response associated peptidase-like"/>
    <property type="match status" value="1"/>
</dbReference>
<organism evidence="10 11">
    <name type="scientific">Cohaesibacter marisflavi</name>
    <dbReference type="NCBI Taxonomy" id="655353"/>
    <lineage>
        <taxon>Bacteria</taxon>
        <taxon>Pseudomonadati</taxon>
        <taxon>Pseudomonadota</taxon>
        <taxon>Alphaproteobacteria</taxon>
        <taxon>Hyphomicrobiales</taxon>
        <taxon>Cohaesibacteraceae</taxon>
    </lineage>
</organism>
<name>A0A1I5ESW2_9HYPH</name>
<dbReference type="GO" id="GO:0003697">
    <property type="term" value="F:single-stranded DNA binding"/>
    <property type="evidence" value="ECO:0007669"/>
    <property type="project" value="InterPro"/>
</dbReference>
<dbReference type="GO" id="GO:0106300">
    <property type="term" value="P:protein-DNA covalent cross-linking repair"/>
    <property type="evidence" value="ECO:0007669"/>
    <property type="project" value="InterPro"/>
</dbReference>